<dbReference type="InterPro" id="IPR004776">
    <property type="entry name" value="Mem_transp_PIN-like"/>
</dbReference>
<feature type="transmembrane region" description="Helical" evidence="8">
    <location>
        <begin position="65"/>
        <end position="87"/>
    </location>
</feature>
<dbReference type="AlphaFoldDB" id="A0A176Y6Q7"/>
<proteinExistence type="inferred from homology"/>
<keyword evidence="4" id="KW-1003">Cell membrane</keyword>
<dbReference type="GO" id="GO:0055085">
    <property type="term" value="P:transmembrane transport"/>
    <property type="evidence" value="ECO:0007669"/>
    <property type="project" value="InterPro"/>
</dbReference>
<feature type="transmembrane region" description="Helical" evidence="8">
    <location>
        <begin position="160"/>
        <end position="185"/>
    </location>
</feature>
<protein>
    <submittedName>
        <fullName evidence="9">Transporter</fullName>
    </submittedName>
</protein>
<keyword evidence="5 8" id="KW-0812">Transmembrane</keyword>
<keyword evidence="6 8" id="KW-1133">Transmembrane helix</keyword>
<keyword evidence="7 8" id="KW-0472">Membrane</keyword>
<feature type="transmembrane region" description="Helical" evidence="8">
    <location>
        <begin position="123"/>
        <end position="148"/>
    </location>
</feature>
<evidence type="ECO:0000313" key="9">
    <source>
        <dbReference type="EMBL" id="OAE97494.1"/>
    </source>
</evidence>
<keyword evidence="3" id="KW-0813">Transport</keyword>
<dbReference type="GO" id="GO:0005886">
    <property type="term" value="C:plasma membrane"/>
    <property type="evidence" value="ECO:0007669"/>
    <property type="project" value="UniProtKB-SubCell"/>
</dbReference>
<dbReference type="EMBL" id="LUUB01000125">
    <property type="protein sequence ID" value="OAE97494.1"/>
    <property type="molecule type" value="Genomic_DNA"/>
</dbReference>
<evidence type="ECO:0000256" key="7">
    <source>
        <dbReference type="ARBA" id="ARBA00023136"/>
    </source>
</evidence>
<dbReference type="STRING" id="1505087.AYJ54_36035"/>
<organism evidence="9 10">
    <name type="scientific">Bradyrhizobium centrolobii</name>
    <dbReference type="NCBI Taxonomy" id="1505087"/>
    <lineage>
        <taxon>Bacteria</taxon>
        <taxon>Pseudomonadati</taxon>
        <taxon>Pseudomonadota</taxon>
        <taxon>Alphaproteobacteria</taxon>
        <taxon>Hyphomicrobiales</taxon>
        <taxon>Nitrobacteraceae</taxon>
        <taxon>Bradyrhizobium</taxon>
    </lineage>
</organism>
<feature type="transmembrane region" description="Helical" evidence="8">
    <location>
        <begin position="197"/>
        <end position="216"/>
    </location>
</feature>
<gene>
    <name evidence="9" type="ORF">AYJ54_36035</name>
</gene>
<evidence type="ECO:0000256" key="8">
    <source>
        <dbReference type="SAM" id="Phobius"/>
    </source>
</evidence>
<dbReference type="InterPro" id="IPR038770">
    <property type="entry name" value="Na+/solute_symporter_sf"/>
</dbReference>
<evidence type="ECO:0000256" key="1">
    <source>
        <dbReference type="ARBA" id="ARBA00004651"/>
    </source>
</evidence>
<dbReference type="OrthoDB" id="9805563at2"/>
<keyword evidence="10" id="KW-1185">Reference proteome</keyword>
<dbReference type="Proteomes" id="UP000076959">
    <property type="component" value="Unassembled WGS sequence"/>
</dbReference>
<comment type="similarity">
    <text evidence="2">Belongs to the auxin efflux carrier (TC 2.A.69) family.</text>
</comment>
<evidence type="ECO:0000256" key="6">
    <source>
        <dbReference type="ARBA" id="ARBA00022989"/>
    </source>
</evidence>
<name>A0A176Y6Q7_9BRAD</name>
<evidence type="ECO:0000256" key="4">
    <source>
        <dbReference type="ARBA" id="ARBA00022475"/>
    </source>
</evidence>
<sequence length="310" mass="32583">MTVVIAALLPVFILIVLGVVLKRTLMQLDTQWHGLERLTYFVLFPMLLIQTLVKADLSRVPVAGVGGALLLSVLAMSLLCLALRPALARLDIDGPAFSSIFQGATRWQTYVALSVSANMFGDVGLALASVAMVAIIPMVNVFSVAVLAQYAAPEKRSVRAIVMTVASNPLIWACAIGLFINIVHLPLPKIWHDVADALSRSSLAIGLLVTGAGLHLEGLLRPSVSATIGVLFKLVLMPVLALVLAAWFGLSGDSLAIVAICAAVPTSPSAYVLARQMGGDAPLLAQIITLQTILAAVTMPITIALVANAR</sequence>
<dbReference type="Pfam" id="PF03547">
    <property type="entry name" value="Mem_trans"/>
    <property type="match status" value="1"/>
</dbReference>
<reference evidence="9 10" key="1">
    <citation type="submission" date="2016-03" db="EMBL/GenBank/DDBJ databases">
        <title>Draft Genome Sequence of the Strain BR 10245 (Bradyrhizobium sp.) isolated from nodules of Centrolobium paraense.</title>
        <authorList>
            <person name="Simoes-Araujo J.L.Sr."/>
            <person name="Barauna A.C."/>
            <person name="Silva K."/>
            <person name="Zilli J.E."/>
        </authorList>
    </citation>
    <scope>NUCLEOTIDE SEQUENCE [LARGE SCALE GENOMIC DNA]</scope>
    <source>
        <strain evidence="9 10">BR 10245</strain>
    </source>
</reference>
<evidence type="ECO:0000256" key="5">
    <source>
        <dbReference type="ARBA" id="ARBA00022692"/>
    </source>
</evidence>
<feature type="transmembrane region" description="Helical" evidence="8">
    <location>
        <begin position="283"/>
        <end position="307"/>
    </location>
</feature>
<feature type="transmembrane region" description="Helical" evidence="8">
    <location>
        <begin position="228"/>
        <end position="248"/>
    </location>
</feature>
<dbReference type="PANTHER" id="PTHR36838:SF4">
    <property type="entry name" value="AUXIN EFFLUX CARRIER FAMILY PROTEIN"/>
    <property type="match status" value="1"/>
</dbReference>
<dbReference type="Gene3D" id="1.20.1530.20">
    <property type="match status" value="1"/>
</dbReference>
<comment type="caution">
    <text evidence="9">The sequence shown here is derived from an EMBL/GenBank/DDBJ whole genome shotgun (WGS) entry which is preliminary data.</text>
</comment>
<comment type="subcellular location">
    <subcellularLocation>
        <location evidence="1">Cell membrane</location>
        <topology evidence="1">Multi-pass membrane protein</topology>
    </subcellularLocation>
</comment>
<dbReference type="PANTHER" id="PTHR36838">
    <property type="entry name" value="AUXIN EFFLUX CARRIER FAMILY PROTEIN"/>
    <property type="match status" value="1"/>
</dbReference>
<evidence type="ECO:0000256" key="3">
    <source>
        <dbReference type="ARBA" id="ARBA00022448"/>
    </source>
</evidence>
<accession>A0A176Y6Q7</accession>
<dbReference type="RefSeq" id="WP_063708956.1">
    <property type="nucleotide sequence ID" value="NZ_LUUB01000125.1"/>
</dbReference>
<evidence type="ECO:0000313" key="10">
    <source>
        <dbReference type="Proteomes" id="UP000076959"/>
    </source>
</evidence>
<evidence type="ECO:0000256" key="2">
    <source>
        <dbReference type="ARBA" id="ARBA00010145"/>
    </source>
</evidence>